<gene>
    <name evidence="2" type="ordered locus">pQBR0382</name>
</gene>
<sequence>MWCCRFGEPLLDRPMAFKVVGMLRSTFYRPGEGFDCTNHRFNRSIPVAYVIVLMPARLLILPPAFVGRHVRVGGLMRPIFSQVLGLEVYCALNCNQACNFTEILSFH</sequence>
<accession>A4V7Z3</accession>
<keyword evidence="2" id="KW-0614">Plasmid</keyword>
<protein>
    <submittedName>
        <fullName evidence="2">Transmembrane protein</fullName>
    </submittedName>
</protein>
<feature type="transmembrane region" description="Helical" evidence="1">
    <location>
        <begin position="47"/>
        <end position="67"/>
    </location>
</feature>
<proteinExistence type="predicted"/>
<keyword evidence="1 2" id="KW-0812">Transmembrane</keyword>
<evidence type="ECO:0000256" key="1">
    <source>
        <dbReference type="SAM" id="Phobius"/>
    </source>
</evidence>
<keyword evidence="1" id="KW-1133">Transmembrane helix</keyword>
<name>A4V7Z3_PSEFS</name>
<evidence type="ECO:0000313" key="3">
    <source>
        <dbReference type="Proteomes" id="UP000002332"/>
    </source>
</evidence>
<geneLocation type="plasmid" evidence="2 3">
    <name>pQBR103</name>
</geneLocation>
<keyword evidence="1" id="KW-0472">Membrane</keyword>
<dbReference type="AlphaFoldDB" id="A4V7Z3"/>
<organism evidence="2 3">
    <name type="scientific">Pseudomonas fluorescens (strain SBW25)</name>
    <dbReference type="NCBI Taxonomy" id="216595"/>
    <lineage>
        <taxon>Bacteria</taxon>
        <taxon>Pseudomonadati</taxon>
        <taxon>Pseudomonadota</taxon>
        <taxon>Gammaproteobacteria</taxon>
        <taxon>Pseudomonadales</taxon>
        <taxon>Pseudomonadaceae</taxon>
        <taxon>Pseudomonas</taxon>
    </lineage>
</organism>
<reference evidence="2 3" key="1">
    <citation type="journal article" date="2007" name="ISME J.">
        <title>Sequence-based analysis of pQBR103; a representative of a unique, transfer-proficient mega plasmid resident in the microbial community of sugar beet.</title>
        <authorList>
            <person name="Tett A."/>
            <person name="Spiers A.J."/>
            <person name="Crossman L.C."/>
            <person name="Ager D."/>
            <person name="Ciric L."/>
            <person name="Dow J.M."/>
            <person name="Fry J.C."/>
            <person name="Harris D."/>
            <person name="Lilley A."/>
            <person name="Oliver A."/>
            <person name="Parkhill J."/>
            <person name="Quail M.A."/>
            <person name="Rainey P.B."/>
            <person name="Saunders N.J."/>
            <person name="Seeger K."/>
            <person name="Snyder L.A.S."/>
            <person name="Squares R."/>
            <person name="Thomas C.M."/>
            <person name="Turner S.L."/>
            <person name="Zhang X.-X."/>
            <person name="Field D."/>
            <person name="Bailey M.J."/>
        </authorList>
    </citation>
    <scope>NUCLEOTIDE SEQUENCE [LARGE SCALE GENOMIC DNA]</scope>
    <source>
        <strain evidence="2 3">SBW25</strain>
    </source>
</reference>
<dbReference type="EMBL" id="AM235768">
    <property type="protein sequence ID" value="CAM96414.1"/>
    <property type="molecule type" value="Genomic_DNA"/>
</dbReference>
<evidence type="ECO:0000313" key="2">
    <source>
        <dbReference type="EMBL" id="CAM96414.1"/>
    </source>
</evidence>
<dbReference type="Proteomes" id="UP000002332">
    <property type="component" value="Plasmid pQBR103"/>
</dbReference>